<comment type="caution">
    <text evidence="6">The sequence shown here is derived from an EMBL/GenBank/DDBJ whole genome shotgun (WGS) entry which is preliminary data.</text>
</comment>
<keyword evidence="7" id="KW-1185">Reference proteome</keyword>
<feature type="domain" description="HTH lysR-type" evidence="5">
    <location>
        <begin position="5"/>
        <end position="62"/>
    </location>
</feature>
<evidence type="ECO:0000256" key="4">
    <source>
        <dbReference type="ARBA" id="ARBA00023163"/>
    </source>
</evidence>
<reference evidence="7" key="1">
    <citation type="journal article" date="2019" name="Int. J. Syst. Evol. Microbiol.">
        <title>The Global Catalogue of Microorganisms (GCM) 10K type strain sequencing project: providing services to taxonomists for standard genome sequencing and annotation.</title>
        <authorList>
            <consortium name="The Broad Institute Genomics Platform"/>
            <consortium name="The Broad Institute Genome Sequencing Center for Infectious Disease"/>
            <person name="Wu L."/>
            <person name="Ma J."/>
        </authorList>
    </citation>
    <scope>NUCLEOTIDE SEQUENCE [LARGE SCALE GENOMIC DNA]</scope>
    <source>
        <strain evidence="7">CGMCC 1.8860</strain>
    </source>
</reference>
<evidence type="ECO:0000256" key="1">
    <source>
        <dbReference type="ARBA" id="ARBA00009437"/>
    </source>
</evidence>
<evidence type="ECO:0000256" key="2">
    <source>
        <dbReference type="ARBA" id="ARBA00023015"/>
    </source>
</evidence>
<dbReference type="SUPFAM" id="SSF46785">
    <property type="entry name" value="Winged helix' DNA-binding domain"/>
    <property type="match status" value="1"/>
</dbReference>
<evidence type="ECO:0000313" key="7">
    <source>
        <dbReference type="Proteomes" id="UP000621859"/>
    </source>
</evidence>
<dbReference type="Gene3D" id="3.40.190.10">
    <property type="entry name" value="Periplasmic binding protein-like II"/>
    <property type="match status" value="2"/>
</dbReference>
<accession>A0ABQ2PPC4</accession>
<evidence type="ECO:0000259" key="5">
    <source>
        <dbReference type="PROSITE" id="PS50931"/>
    </source>
</evidence>
<dbReference type="InterPro" id="IPR036390">
    <property type="entry name" value="WH_DNA-bd_sf"/>
</dbReference>
<dbReference type="SUPFAM" id="SSF53850">
    <property type="entry name" value="Periplasmic binding protein-like II"/>
    <property type="match status" value="1"/>
</dbReference>
<dbReference type="RefSeq" id="WP_188695320.1">
    <property type="nucleotide sequence ID" value="NZ_BMLY01000005.1"/>
</dbReference>
<keyword evidence="4" id="KW-0804">Transcription</keyword>
<dbReference type="Proteomes" id="UP000621859">
    <property type="component" value="Unassembled WGS sequence"/>
</dbReference>
<dbReference type="InterPro" id="IPR005119">
    <property type="entry name" value="LysR_subst-bd"/>
</dbReference>
<dbReference type="Pfam" id="PF00126">
    <property type="entry name" value="HTH_1"/>
    <property type="match status" value="1"/>
</dbReference>
<organism evidence="6 7">
    <name type="scientific">Silvimonas amylolytica</name>
    <dbReference type="NCBI Taxonomy" id="449663"/>
    <lineage>
        <taxon>Bacteria</taxon>
        <taxon>Pseudomonadati</taxon>
        <taxon>Pseudomonadota</taxon>
        <taxon>Betaproteobacteria</taxon>
        <taxon>Neisseriales</taxon>
        <taxon>Chitinibacteraceae</taxon>
        <taxon>Silvimonas</taxon>
    </lineage>
</organism>
<dbReference type="InterPro" id="IPR036388">
    <property type="entry name" value="WH-like_DNA-bd_sf"/>
</dbReference>
<evidence type="ECO:0000256" key="3">
    <source>
        <dbReference type="ARBA" id="ARBA00023125"/>
    </source>
</evidence>
<proteinExistence type="inferred from homology"/>
<keyword evidence="2" id="KW-0805">Transcription regulation</keyword>
<comment type="similarity">
    <text evidence="1">Belongs to the LysR transcriptional regulatory family.</text>
</comment>
<dbReference type="PANTHER" id="PTHR30346:SF0">
    <property type="entry name" value="HCA OPERON TRANSCRIPTIONAL ACTIVATOR HCAR"/>
    <property type="match status" value="1"/>
</dbReference>
<dbReference type="PRINTS" id="PR00039">
    <property type="entry name" value="HTHLYSR"/>
</dbReference>
<dbReference type="PANTHER" id="PTHR30346">
    <property type="entry name" value="TRANSCRIPTIONAL DUAL REGULATOR HCAR-RELATED"/>
    <property type="match status" value="1"/>
</dbReference>
<dbReference type="EMBL" id="BMLY01000005">
    <property type="protein sequence ID" value="GGP27090.1"/>
    <property type="molecule type" value="Genomic_DNA"/>
</dbReference>
<name>A0ABQ2PPC4_9NEIS</name>
<dbReference type="CDD" id="cd08414">
    <property type="entry name" value="PBP2_LTTR_aromatics_like"/>
    <property type="match status" value="1"/>
</dbReference>
<dbReference type="Gene3D" id="1.10.10.10">
    <property type="entry name" value="Winged helix-like DNA-binding domain superfamily/Winged helix DNA-binding domain"/>
    <property type="match status" value="1"/>
</dbReference>
<dbReference type="PROSITE" id="PS50931">
    <property type="entry name" value="HTH_LYSR"/>
    <property type="match status" value="1"/>
</dbReference>
<evidence type="ECO:0000313" key="6">
    <source>
        <dbReference type="EMBL" id="GGP27090.1"/>
    </source>
</evidence>
<protein>
    <submittedName>
        <fullName evidence="6">LysR family transcriptional regulator</fullName>
    </submittedName>
</protein>
<dbReference type="Pfam" id="PF03466">
    <property type="entry name" value="LysR_substrate"/>
    <property type="match status" value="1"/>
</dbReference>
<keyword evidence="3" id="KW-0238">DNA-binding</keyword>
<gene>
    <name evidence="6" type="ORF">GCM10010971_29090</name>
</gene>
<sequence>MINFRLMRHLWLFLAVAEEEHFGRAARRLGMTQPPLTEHIQTLEHALKIKLFERSRRGAKLTPEGLAILPAVRKFAAQMEQLERTVTEVRNGQTGVLTIGAITVAMLDVLPPLLEKLKTTHPRVTVAIKEIDSGEAVDALQTGDIDLAFVRHEGQSGKGIRVLPLNEEPLGVALHRSHPLAAQDTVALPALADEDFVMFSRQLNPAYFDALIACCQANGFSPRILHEVRALTSQVAFVGCGQGVALVPLAMAQVAPERVVVRPLQGQMTLADTVMLWCEARPNALVDAVVALASLP</sequence>
<dbReference type="InterPro" id="IPR000847">
    <property type="entry name" value="LysR_HTH_N"/>
</dbReference>